<dbReference type="InterPro" id="IPR036597">
    <property type="entry name" value="Fido-like_dom_sf"/>
</dbReference>
<keyword evidence="3" id="KW-0547">Nucleotide-binding</keyword>
<dbReference type="EMBL" id="JAKILB010000002">
    <property type="protein sequence ID" value="MCL1137722.1"/>
    <property type="molecule type" value="Genomic_DNA"/>
</dbReference>
<comment type="catalytic activity">
    <reaction evidence="6">
        <text>L-threonyl-[protein] + ATP = 3-O-(5'-adenylyl)-L-threonyl-[protein] + diphosphate</text>
        <dbReference type="Rhea" id="RHEA:54292"/>
        <dbReference type="Rhea" id="RHEA-COMP:11060"/>
        <dbReference type="Rhea" id="RHEA-COMP:13847"/>
        <dbReference type="ChEBI" id="CHEBI:30013"/>
        <dbReference type="ChEBI" id="CHEBI:30616"/>
        <dbReference type="ChEBI" id="CHEBI:33019"/>
        <dbReference type="ChEBI" id="CHEBI:138113"/>
        <dbReference type="EC" id="2.7.7.108"/>
    </reaction>
</comment>
<feature type="domain" description="Fido" evidence="8">
    <location>
        <begin position="57"/>
        <end position="192"/>
    </location>
</feature>
<dbReference type="Gene3D" id="1.10.3290.10">
    <property type="entry name" value="Fido-like domain"/>
    <property type="match status" value="1"/>
</dbReference>
<dbReference type="AlphaFoldDB" id="A0A9X1ZDC1"/>
<evidence type="ECO:0000256" key="4">
    <source>
        <dbReference type="ARBA" id="ARBA00022840"/>
    </source>
</evidence>
<dbReference type="GO" id="GO:0005524">
    <property type="term" value="F:ATP binding"/>
    <property type="evidence" value="ECO:0007669"/>
    <property type="project" value="UniProtKB-KW"/>
</dbReference>
<dbReference type="GO" id="GO:0051302">
    <property type="term" value="P:regulation of cell division"/>
    <property type="evidence" value="ECO:0007669"/>
    <property type="project" value="TreeGrafter"/>
</dbReference>
<dbReference type="PANTHER" id="PTHR39560:SF1">
    <property type="entry name" value="PROTEIN ADENYLYLTRANSFERASE FIC-RELATED"/>
    <property type="match status" value="1"/>
</dbReference>
<dbReference type="EC" id="2.7.7.108" evidence="5"/>
<proteinExistence type="predicted"/>
<gene>
    <name evidence="9" type="ORF">L2740_04070</name>
</gene>
<dbReference type="GO" id="GO:0070733">
    <property type="term" value="F:AMPylase activity"/>
    <property type="evidence" value="ECO:0007669"/>
    <property type="project" value="UniProtKB-EC"/>
</dbReference>
<comment type="catalytic activity">
    <reaction evidence="7">
        <text>L-tyrosyl-[protein] + ATP = O-(5'-adenylyl)-L-tyrosyl-[protein] + diphosphate</text>
        <dbReference type="Rhea" id="RHEA:54288"/>
        <dbReference type="Rhea" id="RHEA-COMP:10136"/>
        <dbReference type="Rhea" id="RHEA-COMP:13846"/>
        <dbReference type="ChEBI" id="CHEBI:30616"/>
        <dbReference type="ChEBI" id="CHEBI:33019"/>
        <dbReference type="ChEBI" id="CHEBI:46858"/>
        <dbReference type="ChEBI" id="CHEBI:83624"/>
        <dbReference type="EC" id="2.7.7.108"/>
    </reaction>
</comment>
<evidence type="ECO:0000256" key="1">
    <source>
        <dbReference type="ARBA" id="ARBA00022679"/>
    </source>
</evidence>
<protein>
    <recommendedName>
        <fullName evidence="5">protein adenylyltransferase</fullName>
        <ecNumber evidence="5">2.7.7.108</ecNumber>
    </recommendedName>
</protein>
<dbReference type="Pfam" id="PF02661">
    <property type="entry name" value="Fic"/>
    <property type="match status" value="1"/>
</dbReference>
<evidence type="ECO:0000256" key="7">
    <source>
        <dbReference type="ARBA" id="ARBA00048696"/>
    </source>
</evidence>
<evidence type="ECO:0000256" key="3">
    <source>
        <dbReference type="ARBA" id="ARBA00022741"/>
    </source>
</evidence>
<keyword evidence="1" id="KW-0808">Transferase</keyword>
<dbReference type="InterPro" id="IPR003812">
    <property type="entry name" value="Fido"/>
</dbReference>
<name>A0A9X1ZDC1_9GAMM</name>
<dbReference type="Proteomes" id="UP001139293">
    <property type="component" value="Unassembled WGS sequence"/>
</dbReference>
<evidence type="ECO:0000313" key="10">
    <source>
        <dbReference type="Proteomes" id="UP001139293"/>
    </source>
</evidence>
<accession>A0A9X1ZDC1</accession>
<dbReference type="RefSeq" id="WP_248948848.1">
    <property type="nucleotide sequence ID" value="NZ_JAKILB010000002.1"/>
</dbReference>
<evidence type="ECO:0000256" key="2">
    <source>
        <dbReference type="ARBA" id="ARBA00022695"/>
    </source>
</evidence>
<dbReference type="PANTHER" id="PTHR39560">
    <property type="entry name" value="PROTEIN ADENYLYLTRANSFERASE FIC-RELATED"/>
    <property type="match status" value="1"/>
</dbReference>
<reference evidence="9" key="1">
    <citation type="submission" date="2022-01" db="EMBL/GenBank/DDBJ databases">
        <title>Whole genome-based taxonomy of the Shewanellaceae.</title>
        <authorList>
            <person name="Martin-Rodriguez A.J."/>
        </authorList>
    </citation>
    <scope>NUCLEOTIDE SEQUENCE</scope>
    <source>
        <strain evidence="9">KCTC 23973</strain>
    </source>
</reference>
<dbReference type="PROSITE" id="PS51459">
    <property type="entry name" value="FIDO"/>
    <property type="match status" value="1"/>
</dbReference>
<keyword evidence="4" id="KW-0067">ATP-binding</keyword>
<keyword evidence="2" id="KW-0548">Nucleotidyltransferase</keyword>
<evidence type="ECO:0000256" key="6">
    <source>
        <dbReference type="ARBA" id="ARBA00047939"/>
    </source>
</evidence>
<evidence type="ECO:0000259" key="8">
    <source>
        <dbReference type="PROSITE" id="PS51459"/>
    </source>
</evidence>
<sequence length="195" mass="22892">MQDKYGVIQDSYCYPESDVLINKLNITNHDELTEAELEFTAFRYSEYSSSITSLSEFDLNHFKGLHFHLFQDVYDWAGKLRMVDISKGNTRFCTCSRVEAELNKQLSRIRALDWENPKASFFHEITDIFCELNVVHPFREGNGRTQRFFFEELYFFLGKTVHWPDISKDEWINANVKGYHGDLNPLHSILTQAIS</sequence>
<comment type="caution">
    <text evidence="9">The sequence shown here is derived from an EMBL/GenBank/DDBJ whole genome shotgun (WGS) entry which is preliminary data.</text>
</comment>
<keyword evidence="10" id="KW-1185">Reference proteome</keyword>
<evidence type="ECO:0000256" key="5">
    <source>
        <dbReference type="ARBA" id="ARBA00034531"/>
    </source>
</evidence>
<dbReference type="SUPFAM" id="SSF140931">
    <property type="entry name" value="Fic-like"/>
    <property type="match status" value="1"/>
</dbReference>
<organism evidence="9 10">
    <name type="scientific">Shewanella pneumatophori</name>
    <dbReference type="NCBI Taxonomy" id="314092"/>
    <lineage>
        <taxon>Bacteria</taxon>
        <taxon>Pseudomonadati</taxon>
        <taxon>Pseudomonadota</taxon>
        <taxon>Gammaproteobacteria</taxon>
        <taxon>Alteromonadales</taxon>
        <taxon>Shewanellaceae</taxon>
        <taxon>Shewanella</taxon>
    </lineage>
</organism>
<evidence type="ECO:0000313" key="9">
    <source>
        <dbReference type="EMBL" id="MCL1137722.1"/>
    </source>
</evidence>